<dbReference type="HOGENOM" id="CLU_064827_4_1_11"/>
<dbReference type="RefSeq" id="WP_015798495.1">
    <property type="nucleotide sequence ID" value="NC_013124.1"/>
</dbReference>
<dbReference type="PANTHER" id="PTHR13061">
    <property type="entry name" value="DYNACTIN SUBUNIT P25"/>
    <property type="match status" value="1"/>
</dbReference>
<dbReference type="InterPro" id="IPR001451">
    <property type="entry name" value="Hexapep"/>
</dbReference>
<dbReference type="InterPro" id="IPR050484">
    <property type="entry name" value="Transf_Hexapept/Carb_Anhydrase"/>
</dbReference>
<dbReference type="KEGG" id="afo:Afer_1075"/>
<dbReference type="Gene3D" id="2.160.10.10">
    <property type="entry name" value="Hexapeptide repeat proteins"/>
    <property type="match status" value="1"/>
</dbReference>
<dbReference type="OrthoDB" id="9803036at2"/>
<gene>
    <name evidence="1" type="ordered locus">Afer_1075</name>
</gene>
<dbReference type="eggNOG" id="COG0663">
    <property type="taxonomic scope" value="Bacteria"/>
</dbReference>
<dbReference type="InterPro" id="IPR011004">
    <property type="entry name" value="Trimer_LpxA-like_sf"/>
</dbReference>
<dbReference type="STRING" id="525909.Afer_1075"/>
<reference evidence="1 2" key="1">
    <citation type="journal article" date="2009" name="Stand. Genomic Sci.">
        <title>Complete genome sequence of Acidimicrobium ferrooxidans type strain (ICP).</title>
        <authorList>
            <person name="Clum A."/>
            <person name="Nolan M."/>
            <person name="Lang E."/>
            <person name="Glavina Del Rio T."/>
            <person name="Tice H."/>
            <person name="Copeland A."/>
            <person name="Cheng J.F."/>
            <person name="Lucas S."/>
            <person name="Chen F."/>
            <person name="Bruce D."/>
            <person name="Goodwin L."/>
            <person name="Pitluck S."/>
            <person name="Ivanova N."/>
            <person name="Mavrommatis K."/>
            <person name="Mikhailova N."/>
            <person name="Pati A."/>
            <person name="Chen A."/>
            <person name="Palaniappan K."/>
            <person name="Goker M."/>
            <person name="Spring S."/>
            <person name="Land M."/>
            <person name="Hauser L."/>
            <person name="Chang Y.J."/>
            <person name="Jeffries C.C."/>
            <person name="Chain P."/>
            <person name="Bristow J."/>
            <person name="Eisen J.A."/>
            <person name="Markowitz V."/>
            <person name="Hugenholtz P."/>
            <person name="Kyrpides N.C."/>
            <person name="Klenk H.P."/>
            <person name="Lapidus A."/>
        </authorList>
    </citation>
    <scope>NUCLEOTIDE SEQUENCE [LARGE SCALE GENOMIC DNA]</scope>
    <source>
        <strain evidence="2">DSM 10331 / JCM 15462 / NBRC 103882 / ICP</strain>
    </source>
</reference>
<dbReference type="SUPFAM" id="SSF51161">
    <property type="entry name" value="Trimeric LpxA-like enzymes"/>
    <property type="match status" value="1"/>
</dbReference>
<proteinExistence type="predicted"/>
<evidence type="ECO:0000313" key="2">
    <source>
        <dbReference type="Proteomes" id="UP000000771"/>
    </source>
</evidence>
<sequence length="172" mass="18433">MPVYRLGSRSPRIHPDAFVHPDAVVIGDVEIDEEASIWPHAVLRGDYGHIHIGARTSIQDGTVVHATADLATRIGAACVVGHLAHLEGCTVEDHVLIGSGSVVLHRAVIHSHALVGAHATVTNDTEVPSHALALGTPAAIHPDRVPAGTFDDAVQRYVENARRYRTDLIRIE</sequence>
<dbReference type="CDD" id="cd04645">
    <property type="entry name" value="LbH_gamma_CA_like"/>
    <property type="match status" value="1"/>
</dbReference>
<evidence type="ECO:0000313" key="1">
    <source>
        <dbReference type="EMBL" id="ACU54009.1"/>
    </source>
</evidence>
<name>C7LZ51_ACIFD</name>
<protein>
    <recommendedName>
        <fullName evidence="3">Gamma carbonic anhydrase family protein</fullName>
    </recommendedName>
</protein>
<keyword evidence="2" id="KW-1185">Reference proteome</keyword>
<dbReference type="PANTHER" id="PTHR13061:SF29">
    <property type="entry name" value="GAMMA CARBONIC ANHYDRASE-LIKE 1, MITOCHONDRIAL-RELATED"/>
    <property type="match status" value="1"/>
</dbReference>
<dbReference type="InterPro" id="IPR047324">
    <property type="entry name" value="LbH_gamma_CA-like"/>
</dbReference>
<dbReference type="Proteomes" id="UP000000771">
    <property type="component" value="Chromosome"/>
</dbReference>
<dbReference type="EMBL" id="CP001631">
    <property type="protein sequence ID" value="ACU54009.1"/>
    <property type="molecule type" value="Genomic_DNA"/>
</dbReference>
<dbReference type="Pfam" id="PF00132">
    <property type="entry name" value="Hexapep"/>
    <property type="match status" value="2"/>
</dbReference>
<accession>C7LZ51</accession>
<evidence type="ECO:0008006" key="3">
    <source>
        <dbReference type="Google" id="ProtNLM"/>
    </source>
</evidence>
<dbReference type="AlphaFoldDB" id="C7LZ51"/>
<organism evidence="1 2">
    <name type="scientific">Acidimicrobium ferrooxidans (strain DSM 10331 / JCM 15462 / NBRC 103882 / ICP)</name>
    <dbReference type="NCBI Taxonomy" id="525909"/>
    <lineage>
        <taxon>Bacteria</taxon>
        <taxon>Bacillati</taxon>
        <taxon>Actinomycetota</taxon>
        <taxon>Acidimicrobiia</taxon>
        <taxon>Acidimicrobiales</taxon>
        <taxon>Acidimicrobiaceae</taxon>
        <taxon>Acidimicrobium</taxon>
    </lineage>
</organism>